<sequence length="346" mass="38482">MTYFDTVIGQDSIKSHLSELVGRNALPHSLLFYGEAGLGKLDMAIGLASLLLGRPVFSQPRGESYLADVTAARLANGESEKRIEAEGLPIYIDKGDAFWIRPMKTTLKVEQWYNLLQDHLSVAGNGNRVVIVEDFHTANAIMANAMLKTIEEPPQQVYFIIITNKINTVLPTIMSRCMGVSFHSVDADTIRAAMEAKGITGDIEQALLAGHGNPQLVERLVTQGRIEMLELAVKIMDILAFEERWFSMISLSCESLPRESLGELMHWLRLVSRDMMALKMGAAEAQLQVPMYKAQLLRLLPRWSMQALSAVIGETLQAERALRLHIKNALVMDGLSIALHDAREED</sequence>
<dbReference type="AlphaFoldDB" id="A0A239YQD8"/>
<dbReference type="Gene3D" id="3.40.50.300">
    <property type="entry name" value="P-loop containing nucleotide triphosphate hydrolases"/>
    <property type="match status" value="1"/>
</dbReference>
<dbReference type="RefSeq" id="WP_095065644.1">
    <property type="nucleotide sequence ID" value="NZ_LT906470.1"/>
</dbReference>
<evidence type="ECO:0000313" key="2">
    <source>
        <dbReference type="Proteomes" id="UP000214973"/>
    </source>
</evidence>
<dbReference type="PANTHER" id="PTHR11669:SF8">
    <property type="entry name" value="DNA POLYMERASE III SUBUNIT DELTA"/>
    <property type="match status" value="1"/>
</dbReference>
<organism evidence="1 2">
    <name type="scientific">Veillonella rodentium</name>
    <dbReference type="NCBI Taxonomy" id="248315"/>
    <lineage>
        <taxon>Bacteria</taxon>
        <taxon>Bacillati</taxon>
        <taxon>Bacillota</taxon>
        <taxon>Negativicutes</taxon>
        <taxon>Veillonellales</taxon>
        <taxon>Veillonellaceae</taxon>
        <taxon>Veillonella</taxon>
    </lineage>
</organism>
<keyword evidence="1" id="KW-0548">Nucleotidyltransferase</keyword>
<evidence type="ECO:0000313" key="1">
    <source>
        <dbReference type="EMBL" id="SNV60987.1"/>
    </source>
</evidence>
<accession>A0A239YQD8</accession>
<protein>
    <submittedName>
        <fullName evidence="1">DNA polymerase III subunit tau</fullName>
        <ecNumber evidence="1">2.7.7.7</ecNumber>
    </submittedName>
</protein>
<keyword evidence="2" id="KW-1185">Reference proteome</keyword>
<dbReference type="EC" id="2.7.7.7" evidence="1"/>
<proteinExistence type="predicted"/>
<dbReference type="Pfam" id="PF13177">
    <property type="entry name" value="DNA_pol3_delta2"/>
    <property type="match status" value="1"/>
</dbReference>
<dbReference type="InterPro" id="IPR027417">
    <property type="entry name" value="P-loop_NTPase"/>
</dbReference>
<dbReference type="KEGG" id="vrm:44547418_00633"/>
<reference evidence="1 2" key="1">
    <citation type="submission" date="2017-06" db="EMBL/GenBank/DDBJ databases">
        <authorList>
            <consortium name="Pathogen Informatics"/>
        </authorList>
    </citation>
    <scope>NUCLEOTIDE SEQUENCE [LARGE SCALE GENOMIC DNA]</scope>
    <source>
        <strain evidence="1 2">NCTC12018</strain>
    </source>
</reference>
<name>A0A239YQD8_9FIRM</name>
<dbReference type="SUPFAM" id="SSF52540">
    <property type="entry name" value="P-loop containing nucleoside triphosphate hydrolases"/>
    <property type="match status" value="1"/>
</dbReference>
<dbReference type="EMBL" id="LT906470">
    <property type="protein sequence ID" value="SNV60987.1"/>
    <property type="molecule type" value="Genomic_DNA"/>
</dbReference>
<dbReference type="GO" id="GO:0006261">
    <property type="term" value="P:DNA-templated DNA replication"/>
    <property type="evidence" value="ECO:0007669"/>
    <property type="project" value="TreeGrafter"/>
</dbReference>
<dbReference type="PANTHER" id="PTHR11669">
    <property type="entry name" value="REPLICATION FACTOR C / DNA POLYMERASE III GAMMA-TAU SUBUNIT"/>
    <property type="match status" value="1"/>
</dbReference>
<gene>
    <name evidence="1" type="primary">dnaX_1</name>
    <name evidence="1" type="ORF">SAMEA44547418_00633</name>
</gene>
<dbReference type="Proteomes" id="UP000214973">
    <property type="component" value="Chromosome 1"/>
</dbReference>
<keyword evidence="1" id="KW-0808">Transferase</keyword>
<dbReference type="InterPro" id="IPR050238">
    <property type="entry name" value="DNA_Rep/Repair_Clamp_Loader"/>
</dbReference>
<dbReference type="GO" id="GO:0003887">
    <property type="term" value="F:DNA-directed DNA polymerase activity"/>
    <property type="evidence" value="ECO:0007669"/>
    <property type="project" value="UniProtKB-EC"/>
</dbReference>